<feature type="domain" description="N-acetyltransferase" evidence="3">
    <location>
        <begin position="1"/>
        <end position="157"/>
    </location>
</feature>
<organism evidence="4 5">
    <name type="scientific">Klebsiella michiganensis (strain ATCC 8724 / DSM 4798 / JCM 20051 / NBRC 3318 / NRRL B-199 / KCTC 1686 / BUCSAV 143 / CCM 1901)</name>
    <dbReference type="NCBI Taxonomy" id="1006551"/>
    <lineage>
        <taxon>Bacteria</taxon>
        <taxon>Pseudomonadati</taxon>
        <taxon>Pseudomonadota</taxon>
        <taxon>Gammaproteobacteria</taxon>
        <taxon>Enterobacterales</taxon>
        <taxon>Enterobacteriaceae</taxon>
        <taxon>Klebsiella/Raoultella group</taxon>
        <taxon>Klebsiella</taxon>
    </lineage>
</organism>
<evidence type="ECO:0000259" key="3">
    <source>
        <dbReference type="PROSITE" id="PS51186"/>
    </source>
</evidence>
<sequence length="157" mass="17450">MKVRHAIAEEAPALWEVRNQAIRHGCRESYAAEVLQAWTPDNMPEGYRHAVRDNPFFVVDDGLGKPVASGYLDIKAGSVEAIFTLPTWEGKGCASMIMAAIIGEAKQRKFRHITLDATPNAAGFYLRLGFTSIGEKRWHSKMANADLRCESMILSLD</sequence>
<gene>
    <name evidence="4" type="ordered locus">KOX_19585</name>
</gene>
<dbReference type="EMBL" id="CP003218">
    <property type="protein sequence ID" value="AEX05639.1"/>
    <property type="molecule type" value="Genomic_DNA"/>
</dbReference>
<accession>A0A0H3HB67</accession>
<dbReference type="SUPFAM" id="SSF55729">
    <property type="entry name" value="Acyl-CoA N-acyltransferases (Nat)"/>
    <property type="match status" value="1"/>
</dbReference>
<keyword evidence="1 4" id="KW-0808">Transferase</keyword>
<dbReference type="PANTHER" id="PTHR43877">
    <property type="entry name" value="AMINOALKYLPHOSPHONATE N-ACETYLTRANSFERASE-RELATED-RELATED"/>
    <property type="match status" value="1"/>
</dbReference>
<evidence type="ECO:0000313" key="5">
    <source>
        <dbReference type="Proteomes" id="UP000007843"/>
    </source>
</evidence>
<name>A0A0H3HB67_KLEM8</name>
<dbReference type="Proteomes" id="UP000007843">
    <property type="component" value="Chromosome"/>
</dbReference>
<dbReference type="InterPro" id="IPR016181">
    <property type="entry name" value="Acyl_CoA_acyltransferase"/>
</dbReference>
<dbReference type="CDD" id="cd04301">
    <property type="entry name" value="NAT_SF"/>
    <property type="match status" value="1"/>
</dbReference>
<dbReference type="InterPro" id="IPR000182">
    <property type="entry name" value="GNAT_dom"/>
</dbReference>
<dbReference type="AlphaFoldDB" id="A0A0H3HB67"/>
<dbReference type="HOGENOM" id="CLU_087351_4_1_6"/>
<dbReference type="KEGG" id="kox:KOX_19585"/>
<reference evidence="4 5" key="1">
    <citation type="journal article" date="2012" name="J. Bacteriol.">
        <title>Complete genome sequence of Klebsiella oxytoca KCTC 1686, used in production of 2,3-butanediol.</title>
        <authorList>
            <person name="Shin S.H."/>
            <person name="Kim S."/>
            <person name="Kim J.Y."/>
            <person name="Lee S."/>
            <person name="Um Y."/>
            <person name="Oh M.K."/>
            <person name="Kim Y.R."/>
            <person name="Lee J."/>
            <person name="Yang K.S."/>
        </authorList>
    </citation>
    <scope>NUCLEOTIDE SEQUENCE [LARGE SCALE GENOMIC DNA]</scope>
    <source>
        <strain evidence="5">ATCC 8724 / DSM 4798 / JCM 20051 / NBRC 3318 / NRRL B-199 / KCTC 1686</strain>
    </source>
</reference>
<evidence type="ECO:0000256" key="2">
    <source>
        <dbReference type="ARBA" id="ARBA00023315"/>
    </source>
</evidence>
<dbReference type="PATRIC" id="fig|1006551.4.peg.3918"/>
<dbReference type="Gene3D" id="3.40.630.30">
    <property type="match status" value="1"/>
</dbReference>
<dbReference type="GO" id="GO:0016747">
    <property type="term" value="F:acyltransferase activity, transferring groups other than amino-acyl groups"/>
    <property type="evidence" value="ECO:0007669"/>
    <property type="project" value="InterPro"/>
</dbReference>
<dbReference type="RefSeq" id="WP_014229208.1">
    <property type="nucleotide sequence ID" value="NC_016612.1"/>
</dbReference>
<dbReference type="InterPro" id="IPR050832">
    <property type="entry name" value="Bact_Acetyltransf"/>
</dbReference>
<protein>
    <submittedName>
        <fullName evidence="4">GCN5-related N-acetyltransferase</fullName>
    </submittedName>
</protein>
<evidence type="ECO:0000313" key="4">
    <source>
        <dbReference type="EMBL" id="AEX05639.1"/>
    </source>
</evidence>
<dbReference type="Pfam" id="PF13673">
    <property type="entry name" value="Acetyltransf_10"/>
    <property type="match status" value="1"/>
</dbReference>
<dbReference type="PROSITE" id="PS51186">
    <property type="entry name" value="GNAT"/>
    <property type="match status" value="1"/>
</dbReference>
<proteinExistence type="predicted"/>
<keyword evidence="2" id="KW-0012">Acyltransferase</keyword>
<evidence type="ECO:0000256" key="1">
    <source>
        <dbReference type="ARBA" id="ARBA00022679"/>
    </source>
</evidence>